<dbReference type="AlphaFoldDB" id="A0A2L0F5Q1"/>
<proteinExistence type="inferred from homology"/>
<gene>
    <name evidence="3" type="ORF">SOCE26_084060</name>
</gene>
<protein>
    <submittedName>
        <fullName evidence="3">Plasmid stabilization system</fullName>
    </submittedName>
</protein>
<dbReference type="InterPro" id="IPR035093">
    <property type="entry name" value="RelE/ParE_toxin_dom_sf"/>
</dbReference>
<evidence type="ECO:0000313" key="3">
    <source>
        <dbReference type="EMBL" id="AUX46896.1"/>
    </source>
</evidence>
<dbReference type="Gene3D" id="3.30.2310.20">
    <property type="entry name" value="RelE-like"/>
    <property type="match status" value="1"/>
</dbReference>
<dbReference type="InterPro" id="IPR051803">
    <property type="entry name" value="TA_system_RelE-like_toxin"/>
</dbReference>
<organism evidence="3 4">
    <name type="scientific">Sorangium cellulosum</name>
    <name type="common">Polyangium cellulosum</name>
    <dbReference type="NCBI Taxonomy" id="56"/>
    <lineage>
        <taxon>Bacteria</taxon>
        <taxon>Pseudomonadati</taxon>
        <taxon>Myxococcota</taxon>
        <taxon>Polyangia</taxon>
        <taxon>Polyangiales</taxon>
        <taxon>Polyangiaceae</taxon>
        <taxon>Sorangium</taxon>
    </lineage>
</organism>
<dbReference type="PANTHER" id="PTHR33755">
    <property type="entry name" value="TOXIN PARE1-RELATED"/>
    <property type="match status" value="1"/>
</dbReference>
<dbReference type="PANTHER" id="PTHR33755:SF8">
    <property type="entry name" value="TOXIN PARE2"/>
    <property type="match status" value="1"/>
</dbReference>
<name>A0A2L0F5Q1_SORCE</name>
<dbReference type="RefSeq" id="WP_104985004.1">
    <property type="nucleotide sequence ID" value="NZ_CP012673.1"/>
</dbReference>
<keyword evidence="2" id="KW-1277">Toxin-antitoxin system</keyword>
<evidence type="ECO:0000256" key="1">
    <source>
        <dbReference type="ARBA" id="ARBA00006226"/>
    </source>
</evidence>
<evidence type="ECO:0000313" key="4">
    <source>
        <dbReference type="Proteomes" id="UP000238348"/>
    </source>
</evidence>
<dbReference type="Proteomes" id="UP000238348">
    <property type="component" value="Chromosome"/>
</dbReference>
<dbReference type="OrthoDB" id="278204at2"/>
<comment type="similarity">
    <text evidence="1">Belongs to the RelE toxin family.</text>
</comment>
<sequence length="98" mass="11137">MTLPVIFHDLAEVELNEAAAYYARARPGLGDAFLAEVQGAVDALAASPLAGMAVENDVRWGLVRRFPYSVLYRVRDDHIRILAIAHQKRRPFYWRGRQ</sequence>
<reference evidence="3 4" key="1">
    <citation type="submission" date="2015-09" db="EMBL/GenBank/DDBJ databases">
        <title>Sorangium comparison.</title>
        <authorList>
            <person name="Zaburannyi N."/>
            <person name="Bunk B."/>
            <person name="Overmann J."/>
            <person name="Mueller R."/>
        </authorList>
    </citation>
    <scope>NUCLEOTIDE SEQUENCE [LARGE SCALE GENOMIC DNA]</scope>
    <source>
        <strain evidence="3 4">So ce26</strain>
    </source>
</reference>
<dbReference type="EMBL" id="CP012673">
    <property type="protein sequence ID" value="AUX46896.1"/>
    <property type="molecule type" value="Genomic_DNA"/>
</dbReference>
<accession>A0A2L0F5Q1</accession>
<dbReference type="Pfam" id="PF05016">
    <property type="entry name" value="ParE_toxin"/>
    <property type="match status" value="1"/>
</dbReference>
<dbReference type="InterPro" id="IPR007712">
    <property type="entry name" value="RelE/ParE_toxin"/>
</dbReference>
<evidence type="ECO:0000256" key="2">
    <source>
        <dbReference type="ARBA" id="ARBA00022649"/>
    </source>
</evidence>